<feature type="region of interest" description="Disordered" evidence="1">
    <location>
        <begin position="542"/>
        <end position="568"/>
    </location>
</feature>
<feature type="region of interest" description="Disordered" evidence="1">
    <location>
        <begin position="400"/>
        <end position="428"/>
    </location>
</feature>
<feature type="region of interest" description="Disordered" evidence="1">
    <location>
        <begin position="69"/>
        <end position="99"/>
    </location>
</feature>
<organism evidence="2 3">
    <name type="scientific">Brassica cretica</name>
    <name type="common">Mustard</name>
    <dbReference type="NCBI Taxonomy" id="69181"/>
    <lineage>
        <taxon>Eukaryota</taxon>
        <taxon>Viridiplantae</taxon>
        <taxon>Streptophyta</taxon>
        <taxon>Embryophyta</taxon>
        <taxon>Tracheophyta</taxon>
        <taxon>Spermatophyta</taxon>
        <taxon>Magnoliopsida</taxon>
        <taxon>eudicotyledons</taxon>
        <taxon>Gunneridae</taxon>
        <taxon>Pentapetalae</taxon>
        <taxon>rosids</taxon>
        <taxon>malvids</taxon>
        <taxon>Brassicales</taxon>
        <taxon>Brassicaceae</taxon>
        <taxon>Brassiceae</taxon>
        <taxon>Brassica</taxon>
    </lineage>
</organism>
<reference evidence="2" key="1">
    <citation type="submission" date="2019-12" db="EMBL/GenBank/DDBJ databases">
        <title>Genome sequencing and annotation of Brassica cretica.</title>
        <authorList>
            <person name="Studholme D.J."/>
            <person name="Sarris P.F."/>
        </authorList>
    </citation>
    <scope>NUCLEOTIDE SEQUENCE</scope>
    <source>
        <strain evidence="2">PFS-001/15</strain>
        <tissue evidence="2">Leaf</tissue>
    </source>
</reference>
<dbReference type="AlphaFoldDB" id="A0A8S9HG20"/>
<proteinExistence type="predicted"/>
<dbReference type="EMBL" id="QGKW02001940">
    <property type="protein sequence ID" value="KAF2555627.1"/>
    <property type="molecule type" value="Genomic_DNA"/>
</dbReference>
<feature type="compositionally biased region" description="Acidic residues" evidence="1">
    <location>
        <begin position="84"/>
        <end position="99"/>
    </location>
</feature>
<protein>
    <submittedName>
        <fullName evidence="2">Uncharacterized protein</fullName>
    </submittedName>
</protein>
<comment type="caution">
    <text evidence="2">The sequence shown here is derived from an EMBL/GenBank/DDBJ whole genome shotgun (WGS) entry which is preliminary data.</text>
</comment>
<accession>A0A8S9HG20</accession>
<dbReference type="Proteomes" id="UP000712281">
    <property type="component" value="Unassembled WGS sequence"/>
</dbReference>
<evidence type="ECO:0000313" key="3">
    <source>
        <dbReference type="Proteomes" id="UP000712281"/>
    </source>
</evidence>
<evidence type="ECO:0000256" key="1">
    <source>
        <dbReference type="SAM" id="MobiDB-lite"/>
    </source>
</evidence>
<name>A0A8S9HG20_BRACR</name>
<evidence type="ECO:0000313" key="2">
    <source>
        <dbReference type="EMBL" id="KAF2555627.1"/>
    </source>
</evidence>
<gene>
    <name evidence="2" type="ORF">F2Q68_00015127</name>
</gene>
<sequence length="759" mass="87455">MNRDVADPKRRLLQFDVQEICDNFEKGMMKALKDISKSHKKSTSTRAPVAEPSFFIVKNLKVFEEEPLDYPHQGPRLDTRNPLDEDLDPIFDEEDEPGPVFDEEATSITSIVMESHLCFDPGTTPAPLTHDLQEHCNGIKSEFILSFDQFLKHSKGFDRFEKSLELDLKQTDFCARKSFDSFVFKENGFDLSSSKHAMITDSLIASSCALDDFLIKKMLEQKSLETETNFCDLDLYVEQDMHDLKMNTIVAYLDKILFCNVYFDVHLERLKCVLLVLGKEILIFELNKYLSCTYDPGLFVFVLSIQERQVHPLRNESIDRAKQPEIWRSFFVQTGYLGDASDRGSVQNVYLNIQKVLCHESNFPGKPTHQGFTEAWNHLKIFTEEGVMNFPNRRFSSPSIREYQTSKGDSGPRKKRPEPKPILHEPMVFPQSTSCPTQKHYLAFSLSFPNRFTVWPNFKIDKPIFGDQFTCLMLAHVLDDYPKSLDPVFDVLMIEKPFEYRFIRFDVIIPTEVQAADRPRQTDRTVYRIDPRAAGEELRLEPRPDDRTHRTGARLPRPTRQAKTDGRARTHFDRVETETDNCKDSTTVQGLGTYWNQDDAWALPDRLSKRRLARPAPYHEGITWFRRTWTSKQTPLSVGLVSHIKQRFKIASLLDRSKQTPLSVGLVSHIKQRFKIASLLDRFGRAIRILEEVFHACDLRNCAGEELRSKACAENLAVHSGMTSSLVELAVGIILELVPGPGFLAALRACRRWLRWIRA</sequence>